<evidence type="ECO:0000259" key="1">
    <source>
        <dbReference type="Pfam" id="PF00248"/>
    </source>
</evidence>
<gene>
    <name evidence="2" type="ORF">S06H3_28148</name>
</gene>
<dbReference type="InterPro" id="IPR036812">
    <property type="entry name" value="NAD(P)_OxRdtase_dom_sf"/>
</dbReference>
<reference evidence="2" key="1">
    <citation type="journal article" date="2014" name="Front. Microbiol.">
        <title>High frequency of phylogenetically diverse reductive dehalogenase-homologous genes in deep subseafloor sedimentary metagenomes.</title>
        <authorList>
            <person name="Kawai M."/>
            <person name="Futagami T."/>
            <person name="Toyoda A."/>
            <person name="Takaki Y."/>
            <person name="Nishi S."/>
            <person name="Hori S."/>
            <person name="Arai W."/>
            <person name="Tsubouchi T."/>
            <person name="Morono Y."/>
            <person name="Uchiyama I."/>
            <person name="Ito T."/>
            <person name="Fujiyama A."/>
            <person name="Inagaki F."/>
            <person name="Takami H."/>
        </authorList>
    </citation>
    <scope>NUCLEOTIDE SEQUENCE</scope>
    <source>
        <strain evidence="2">Expedition CK06-06</strain>
    </source>
</reference>
<protein>
    <recommendedName>
        <fullName evidence="1">NADP-dependent oxidoreductase domain-containing protein</fullName>
    </recommendedName>
</protein>
<feature type="non-terminal residue" evidence="2">
    <location>
        <position position="1"/>
    </location>
</feature>
<dbReference type="SUPFAM" id="SSF51430">
    <property type="entry name" value="NAD(P)-linked oxidoreductase"/>
    <property type="match status" value="1"/>
</dbReference>
<name>X1N8I8_9ZZZZ</name>
<organism evidence="2">
    <name type="scientific">marine sediment metagenome</name>
    <dbReference type="NCBI Taxonomy" id="412755"/>
    <lineage>
        <taxon>unclassified sequences</taxon>
        <taxon>metagenomes</taxon>
        <taxon>ecological metagenomes</taxon>
    </lineage>
</organism>
<dbReference type="AlphaFoldDB" id="X1N8I8"/>
<accession>X1N8I8</accession>
<dbReference type="Pfam" id="PF00248">
    <property type="entry name" value="Aldo_ket_red"/>
    <property type="match status" value="1"/>
</dbReference>
<dbReference type="EMBL" id="BARV01016396">
    <property type="protein sequence ID" value="GAI26491.1"/>
    <property type="molecule type" value="Genomic_DNA"/>
</dbReference>
<proteinExistence type="predicted"/>
<dbReference type="Gene3D" id="3.20.20.100">
    <property type="entry name" value="NADP-dependent oxidoreductase domain"/>
    <property type="match status" value="1"/>
</dbReference>
<dbReference type="InterPro" id="IPR023210">
    <property type="entry name" value="NADP_OxRdtase_dom"/>
</dbReference>
<sequence length="55" mass="6277">ISWVLRRSEVTAAIVGARRPDQIAETSAASDRDLSDKDIEEIEQLLAERQKRINR</sequence>
<feature type="domain" description="NADP-dependent oxidoreductase" evidence="1">
    <location>
        <begin position="1"/>
        <end position="46"/>
    </location>
</feature>
<evidence type="ECO:0000313" key="2">
    <source>
        <dbReference type="EMBL" id="GAI26491.1"/>
    </source>
</evidence>
<comment type="caution">
    <text evidence="2">The sequence shown here is derived from an EMBL/GenBank/DDBJ whole genome shotgun (WGS) entry which is preliminary data.</text>
</comment>